<accession>A0A8S3R026</accession>
<dbReference type="AlphaFoldDB" id="A0A8S3R026"/>
<feature type="region of interest" description="Disordered" evidence="1">
    <location>
        <begin position="14"/>
        <end position="37"/>
    </location>
</feature>
<evidence type="ECO:0000313" key="2">
    <source>
        <dbReference type="EMBL" id="CAG2200342.1"/>
    </source>
</evidence>
<proteinExistence type="predicted"/>
<evidence type="ECO:0000313" key="3">
    <source>
        <dbReference type="Proteomes" id="UP000683360"/>
    </source>
</evidence>
<name>A0A8S3R026_MYTED</name>
<dbReference type="PANTHER" id="PTHR46579">
    <property type="entry name" value="F5/8 TYPE C DOMAIN-CONTAINING PROTEIN-RELATED"/>
    <property type="match status" value="1"/>
</dbReference>
<dbReference type="Proteomes" id="UP000683360">
    <property type="component" value="Unassembled WGS sequence"/>
</dbReference>
<keyword evidence="3" id="KW-1185">Reference proteome</keyword>
<evidence type="ECO:0000256" key="1">
    <source>
        <dbReference type="SAM" id="MobiDB-lite"/>
    </source>
</evidence>
<protein>
    <submittedName>
        <fullName evidence="2">Uncharacterized protein</fullName>
    </submittedName>
</protein>
<comment type="caution">
    <text evidence="2">The sequence shown here is derived from an EMBL/GenBank/DDBJ whole genome shotgun (WGS) entry which is preliminary data.</text>
</comment>
<gene>
    <name evidence="2" type="ORF">MEDL_14963</name>
</gene>
<dbReference type="PANTHER" id="PTHR46579:SF1">
    <property type="entry name" value="F5_8 TYPE C DOMAIN-CONTAINING PROTEIN"/>
    <property type="match status" value="1"/>
</dbReference>
<reference evidence="2" key="1">
    <citation type="submission" date="2021-03" db="EMBL/GenBank/DDBJ databases">
        <authorList>
            <person name="Bekaert M."/>
        </authorList>
    </citation>
    <scope>NUCLEOTIDE SEQUENCE</scope>
</reference>
<organism evidence="2 3">
    <name type="scientific">Mytilus edulis</name>
    <name type="common">Blue mussel</name>
    <dbReference type="NCBI Taxonomy" id="6550"/>
    <lineage>
        <taxon>Eukaryota</taxon>
        <taxon>Metazoa</taxon>
        <taxon>Spiralia</taxon>
        <taxon>Lophotrochozoa</taxon>
        <taxon>Mollusca</taxon>
        <taxon>Bivalvia</taxon>
        <taxon>Autobranchia</taxon>
        <taxon>Pteriomorphia</taxon>
        <taxon>Mytilida</taxon>
        <taxon>Mytiloidea</taxon>
        <taxon>Mytilidae</taxon>
        <taxon>Mytilinae</taxon>
        <taxon>Mytilus</taxon>
    </lineage>
</organism>
<sequence>MSITLIAIPVEEENNEETCEENQQKTPKQKTPTYELPKSPTYELAKSPMYGENYTKRAELLLDSFYKCSKPLYVDATCGLNVQNISHIIKLVEDWGPLWTFSCFSFESIHGKGNVSGEVYWSVHSEKIIENKVKQLTDGKVKQLLQNILRHNRISSNDNYEIGDQCYVMKPLVKVLNIDESLKEQIADILNTTVDHLQTLSLFKAVKIRRNNFVFYSQSCGKVKQRNSYTALLHKEYKACDIVQI</sequence>
<dbReference type="EMBL" id="CAJPWZ010000742">
    <property type="protein sequence ID" value="CAG2200342.1"/>
    <property type="molecule type" value="Genomic_DNA"/>
</dbReference>